<dbReference type="RefSeq" id="WP_094335990.1">
    <property type="nucleotide sequence ID" value="NZ_NFIE01000024.1"/>
</dbReference>
<keyword evidence="8" id="KW-0472">Membrane</keyword>
<dbReference type="PROSITE" id="PS00108">
    <property type="entry name" value="PROTEIN_KINASE_ST"/>
    <property type="match status" value="1"/>
</dbReference>
<feature type="domain" description="Protein kinase" evidence="9">
    <location>
        <begin position="29"/>
        <end position="283"/>
    </location>
</feature>
<dbReference type="SUPFAM" id="SSF56112">
    <property type="entry name" value="Protein kinase-like (PK-like)"/>
    <property type="match status" value="1"/>
</dbReference>
<dbReference type="EC" id="2.7.11.1" evidence="1"/>
<feature type="transmembrane region" description="Helical" evidence="8">
    <location>
        <begin position="434"/>
        <end position="455"/>
    </location>
</feature>
<protein>
    <recommendedName>
        <fullName evidence="1">non-specific serine/threonine protein kinase</fullName>
        <ecNumber evidence="1">2.7.11.1</ecNumber>
    </recommendedName>
</protein>
<dbReference type="PANTHER" id="PTHR43289:SF6">
    <property type="entry name" value="SERINE_THREONINE-PROTEIN KINASE NEKL-3"/>
    <property type="match status" value="1"/>
</dbReference>
<dbReference type="GO" id="GO:0004674">
    <property type="term" value="F:protein serine/threonine kinase activity"/>
    <property type="evidence" value="ECO:0007669"/>
    <property type="project" value="UniProtKB-KW"/>
</dbReference>
<evidence type="ECO:0000256" key="4">
    <source>
        <dbReference type="ARBA" id="ARBA00022741"/>
    </source>
</evidence>
<keyword evidence="6" id="KW-0067">ATP-binding</keyword>
<dbReference type="SMART" id="SM00220">
    <property type="entry name" value="S_TKc"/>
    <property type="match status" value="1"/>
</dbReference>
<evidence type="ECO:0000259" key="9">
    <source>
        <dbReference type="PROSITE" id="PS50011"/>
    </source>
</evidence>
<feature type="region of interest" description="Disordered" evidence="7">
    <location>
        <begin position="293"/>
        <end position="350"/>
    </location>
</feature>
<dbReference type="InterPro" id="IPR008271">
    <property type="entry name" value="Ser/Thr_kinase_AS"/>
</dbReference>
<dbReference type="EMBL" id="NFIE01000024">
    <property type="protein sequence ID" value="OUN85626.1"/>
    <property type="molecule type" value="Genomic_DNA"/>
</dbReference>
<evidence type="ECO:0000256" key="1">
    <source>
        <dbReference type="ARBA" id="ARBA00012513"/>
    </source>
</evidence>
<keyword evidence="2" id="KW-0723">Serine/threonine-protein kinase</keyword>
<feature type="compositionally biased region" description="Pro residues" evidence="7">
    <location>
        <begin position="333"/>
        <end position="347"/>
    </location>
</feature>
<feature type="transmembrane region" description="Helical" evidence="8">
    <location>
        <begin position="391"/>
        <end position="413"/>
    </location>
</feature>
<evidence type="ECO:0000256" key="7">
    <source>
        <dbReference type="SAM" id="MobiDB-lite"/>
    </source>
</evidence>
<keyword evidence="5" id="KW-0418">Kinase</keyword>
<dbReference type="Pfam" id="PF00069">
    <property type="entry name" value="Pkinase"/>
    <property type="match status" value="1"/>
</dbReference>
<evidence type="ECO:0000313" key="10">
    <source>
        <dbReference type="EMBL" id="OUN85626.1"/>
    </source>
</evidence>
<evidence type="ECO:0000256" key="3">
    <source>
        <dbReference type="ARBA" id="ARBA00022679"/>
    </source>
</evidence>
<proteinExistence type="predicted"/>
<dbReference type="PROSITE" id="PS50011">
    <property type="entry name" value="PROTEIN_KINASE_DOM"/>
    <property type="match status" value="1"/>
</dbReference>
<keyword evidence="11" id="KW-1185">Reference proteome</keyword>
<dbReference type="OrthoDB" id="9762169at2"/>
<accession>A0A1Y3XJA0</accession>
<keyword evidence="8" id="KW-1133">Transmembrane helix</keyword>
<feature type="compositionally biased region" description="Low complexity" evidence="7">
    <location>
        <begin position="297"/>
        <end position="329"/>
    </location>
</feature>
<dbReference type="GO" id="GO:0005524">
    <property type="term" value="F:ATP binding"/>
    <property type="evidence" value="ECO:0007669"/>
    <property type="project" value="UniProtKB-KW"/>
</dbReference>
<keyword evidence="3" id="KW-0808">Transferase</keyword>
<sequence length="457" mass="48664">MASREHADEQDELARYLAALERDACYRVVRPLSPEGEAPSGPNAQPAATELVMFEGANGGELGPFVRKRLARAEGVGAAYETLFELQRAGMRFVHLPRIIDCYKTEDALVVVSEYVEGATLAALVSADGGGTAFARALFPEVCDAVSELHGLIDPPLIHRDVKPANIIISNRSDGVSATLIDFGIARRYRAGEGADTVRFGTRAYAPPEQFGFGQTSVRSDVYALGMVLLFCLTGTEPEGLPAADALAARGVAPVLAEVVLKAAAFDPAARYASADALKQAFLAATDASRDAESAPRAQATPAVTSAAPAPVAAPSRAATPAPTAPGATVDLPPAPVPRETPAPALPRRPRAPWRTWLRNGALVLVAIAFFWQACISTVEPDGSLAQEPFWYNFCIIWLVTYPIILGALYLMLDRRPFERFAPALARRTRRQDAKAIAIYLGIAVLAIVVASIVLPV</sequence>
<keyword evidence="8" id="KW-0812">Transmembrane</keyword>
<dbReference type="PANTHER" id="PTHR43289">
    <property type="entry name" value="MITOGEN-ACTIVATED PROTEIN KINASE KINASE KINASE 20-RELATED"/>
    <property type="match status" value="1"/>
</dbReference>
<dbReference type="InterPro" id="IPR011009">
    <property type="entry name" value="Kinase-like_dom_sf"/>
</dbReference>
<reference evidence="11" key="1">
    <citation type="submission" date="2017-04" db="EMBL/GenBank/DDBJ databases">
        <title>Function of individual gut microbiota members based on whole genome sequencing of pure cultures obtained from chicken caecum.</title>
        <authorList>
            <person name="Medvecky M."/>
            <person name="Cejkova D."/>
            <person name="Polansky O."/>
            <person name="Karasova D."/>
            <person name="Kubasova T."/>
            <person name="Cizek A."/>
            <person name="Rychlik I."/>
        </authorList>
    </citation>
    <scope>NUCLEOTIDE SEQUENCE [LARGE SCALE GENOMIC DNA]</scope>
    <source>
        <strain evidence="11">An5</strain>
    </source>
</reference>
<keyword evidence="4" id="KW-0547">Nucleotide-binding</keyword>
<evidence type="ECO:0000256" key="6">
    <source>
        <dbReference type="ARBA" id="ARBA00022840"/>
    </source>
</evidence>
<evidence type="ECO:0000256" key="8">
    <source>
        <dbReference type="SAM" id="Phobius"/>
    </source>
</evidence>
<comment type="caution">
    <text evidence="10">The sequence shown here is derived from an EMBL/GenBank/DDBJ whole genome shotgun (WGS) entry which is preliminary data.</text>
</comment>
<dbReference type="AlphaFoldDB" id="A0A1Y3XJA0"/>
<dbReference type="InterPro" id="IPR000719">
    <property type="entry name" value="Prot_kinase_dom"/>
</dbReference>
<evidence type="ECO:0000256" key="5">
    <source>
        <dbReference type="ARBA" id="ARBA00022777"/>
    </source>
</evidence>
<dbReference type="Proteomes" id="UP000195781">
    <property type="component" value="Unassembled WGS sequence"/>
</dbReference>
<gene>
    <name evidence="10" type="ORF">B5G02_09105</name>
</gene>
<name>A0A1Y3XJA0_9ACTN</name>
<organism evidence="10 11">
    <name type="scientific">[Collinsella] massiliensis</name>
    <dbReference type="NCBI Taxonomy" id="1232426"/>
    <lineage>
        <taxon>Bacteria</taxon>
        <taxon>Bacillati</taxon>
        <taxon>Actinomycetota</taxon>
        <taxon>Coriobacteriia</taxon>
        <taxon>Coriobacteriales</taxon>
        <taxon>Coriobacteriaceae</taxon>
        <taxon>Enorma</taxon>
    </lineage>
</organism>
<feature type="transmembrane region" description="Helical" evidence="8">
    <location>
        <begin position="357"/>
        <end position="379"/>
    </location>
</feature>
<evidence type="ECO:0000313" key="11">
    <source>
        <dbReference type="Proteomes" id="UP000195781"/>
    </source>
</evidence>
<evidence type="ECO:0000256" key="2">
    <source>
        <dbReference type="ARBA" id="ARBA00022527"/>
    </source>
</evidence>
<dbReference type="Gene3D" id="1.10.510.10">
    <property type="entry name" value="Transferase(Phosphotransferase) domain 1"/>
    <property type="match status" value="1"/>
</dbReference>